<organism evidence="1 2">
    <name type="scientific">Halanaerobium polyolivorans</name>
    <dbReference type="NCBI Taxonomy" id="2886943"/>
    <lineage>
        <taxon>Bacteria</taxon>
        <taxon>Bacillati</taxon>
        <taxon>Bacillota</taxon>
        <taxon>Clostridia</taxon>
        <taxon>Halanaerobiales</taxon>
        <taxon>Halanaerobiaceae</taxon>
        <taxon>Halanaerobium</taxon>
    </lineage>
</organism>
<accession>A0AAW4X051</accession>
<evidence type="ECO:0000313" key="2">
    <source>
        <dbReference type="Proteomes" id="UP001199296"/>
    </source>
</evidence>
<name>A0AAW4X051_9FIRM</name>
<proteinExistence type="predicted"/>
<dbReference type="Proteomes" id="UP001199296">
    <property type="component" value="Unassembled WGS sequence"/>
</dbReference>
<dbReference type="RefSeq" id="WP_229345346.1">
    <property type="nucleotide sequence ID" value="NZ_JAJFAT010000007.1"/>
</dbReference>
<gene>
    <name evidence="1" type="ORF">LJ207_06540</name>
</gene>
<reference evidence="1 2" key="1">
    <citation type="submission" date="2021-10" db="EMBL/GenBank/DDBJ databases">
        <authorList>
            <person name="Grouzdev D.S."/>
            <person name="Pantiukh K.S."/>
            <person name="Krutkina M.S."/>
        </authorList>
    </citation>
    <scope>NUCLEOTIDE SEQUENCE [LARGE SCALE GENOMIC DNA]</scope>
    <source>
        <strain evidence="1 2">Z-7514</strain>
    </source>
</reference>
<dbReference type="EMBL" id="JAJFAT010000007">
    <property type="protein sequence ID" value="MCC3144976.1"/>
    <property type="molecule type" value="Genomic_DNA"/>
</dbReference>
<evidence type="ECO:0008006" key="3">
    <source>
        <dbReference type="Google" id="ProtNLM"/>
    </source>
</evidence>
<comment type="caution">
    <text evidence="1">The sequence shown here is derived from an EMBL/GenBank/DDBJ whole genome shotgun (WGS) entry which is preliminary data.</text>
</comment>
<keyword evidence="2" id="KW-1185">Reference proteome</keyword>
<sequence length="203" mass="24041">MSFFKLKTNHHSKKTNMLEKYNLNDWWENTFNKEQREYMISRNKALFCPKRKFADHPARDFLYLLAGNLFTKNTEKHISMALLLLEKSAELTEDKNRLFKIYSIIISTLEKYKDSHLYSSDKIINYCQKQITLSADIAEKLQTLNKTNEDFTYPAHKGYETLIKIKLDLGDFEQALILAKKAKKQNWRGDWEEIIADIESKIC</sequence>
<evidence type="ECO:0000313" key="1">
    <source>
        <dbReference type="EMBL" id="MCC3144976.1"/>
    </source>
</evidence>
<protein>
    <recommendedName>
        <fullName evidence="3">Tetratricopeptide repeat protein</fullName>
    </recommendedName>
</protein>
<dbReference type="AlphaFoldDB" id="A0AAW4X051"/>